<dbReference type="Pfam" id="PF04535">
    <property type="entry name" value="CASP_dom"/>
    <property type="match status" value="1"/>
</dbReference>
<keyword evidence="5 8" id="KW-0812">Transmembrane</keyword>
<evidence type="ECO:0000256" key="3">
    <source>
        <dbReference type="ARBA" id="ARBA00011489"/>
    </source>
</evidence>
<dbReference type="OrthoDB" id="689315at2759"/>
<evidence type="ECO:0000256" key="5">
    <source>
        <dbReference type="ARBA" id="ARBA00022692"/>
    </source>
</evidence>
<feature type="transmembrane region" description="Helical" evidence="8">
    <location>
        <begin position="169"/>
        <end position="195"/>
    </location>
</feature>
<evidence type="ECO:0000313" key="11">
    <source>
        <dbReference type="EMBL" id="KAG1326930.1"/>
    </source>
</evidence>
<name>A0A8K0HVI7_COCNU</name>
<gene>
    <name evidence="11" type="ORF">COCNU_01G008640</name>
</gene>
<keyword evidence="6 8" id="KW-1133">Transmembrane helix</keyword>
<keyword evidence="12" id="KW-1185">Reference proteome</keyword>
<evidence type="ECO:0000256" key="4">
    <source>
        <dbReference type="ARBA" id="ARBA00022475"/>
    </source>
</evidence>
<dbReference type="AlphaFoldDB" id="A0A8K0HVI7"/>
<keyword evidence="4 8" id="KW-1003">Cell membrane</keyword>
<evidence type="ECO:0000256" key="7">
    <source>
        <dbReference type="ARBA" id="ARBA00023136"/>
    </source>
</evidence>
<reference evidence="11" key="2">
    <citation type="submission" date="2019-07" db="EMBL/GenBank/DDBJ databases">
        <authorList>
            <person name="Yang Y."/>
            <person name="Bocs S."/>
            <person name="Baudouin L."/>
        </authorList>
    </citation>
    <scope>NUCLEOTIDE SEQUENCE</scope>
    <source>
        <tissue evidence="11">Spear leaf of Hainan Tall coconut</tissue>
    </source>
</reference>
<evidence type="ECO:0000256" key="9">
    <source>
        <dbReference type="SAM" id="MobiDB-lite"/>
    </source>
</evidence>
<dbReference type="NCBIfam" id="TIGR01569">
    <property type="entry name" value="A_tha_TIGR01569"/>
    <property type="match status" value="1"/>
</dbReference>
<evidence type="ECO:0000256" key="8">
    <source>
        <dbReference type="RuleBase" id="RU361233"/>
    </source>
</evidence>
<organism evidence="11 12">
    <name type="scientific">Cocos nucifera</name>
    <name type="common">Coconut palm</name>
    <dbReference type="NCBI Taxonomy" id="13894"/>
    <lineage>
        <taxon>Eukaryota</taxon>
        <taxon>Viridiplantae</taxon>
        <taxon>Streptophyta</taxon>
        <taxon>Embryophyta</taxon>
        <taxon>Tracheophyta</taxon>
        <taxon>Spermatophyta</taxon>
        <taxon>Magnoliopsida</taxon>
        <taxon>Liliopsida</taxon>
        <taxon>Arecaceae</taxon>
        <taxon>Arecoideae</taxon>
        <taxon>Cocoseae</taxon>
        <taxon>Attaleinae</taxon>
        <taxon>Cocos</taxon>
    </lineage>
</organism>
<feature type="transmembrane region" description="Helical" evidence="8">
    <location>
        <begin position="127"/>
        <end position="148"/>
    </location>
</feature>
<proteinExistence type="inferred from homology"/>
<dbReference type="InterPro" id="IPR006459">
    <property type="entry name" value="CASP/CASPL"/>
</dbReference>
<dbReference type="Proteomes" id="UP000797356">
    <property type="component" value="Chromosome 1"/>
</dbReference>
<evidence type="ECO:0000256" key="2">
    <source>
        <dbReference type="ARBA" id="ARBA00007651"/>
    </source>
</evidence>
<feature type="compositionally biased region" description="Polar residues" evidence="9">
    <location>
        <begin position="1"/>
        <end position="17"/>
    </location>
</feature>
<comment type="caution">
    <text evidence="11">The sequence shown here is derived from an EMBL/GenBank/DDBJ whole genome shotgun (WGS) entry which is preliminary data.</text>
</comment>
<dbReference type="GO" id="GO:0005886">
    <property type="term" value="C:plasma membrane"/>
    <property type="evidence" value="ECO:0007669"/>
    <property type="project" value="UniProtKB-SubCell"/>
</dbReference>
<feature type="domain" description="Casparian strip membrane protein" evidence="10">
    <location>
        <begin position="36"/>
        <end position="181"/>
    </location>
</feature>
<feature type="transmembrane region" description="Helical" evidence="8">
    <location>
        <begin position="38"/>
        <end position="57"/>
    </location>
</feature>
<evidence type="ECO:0000313" key="12">
    <source>
        <dbReference type="Proteomes" id="UP000797356"/>
    </source>
</evidence>
<keyword evidence="7 8" id="KW-0472">Membrane</keyword>
<sequence>MLLTSLSPSSLYKTPSNLGKRERERERERMNKLLKGESLVRVLCLVLASMAAILIGMDTQTKTVMFIGRKATVKDLEALWISTIITSAAAGYHLLQFCRCLVFAWLMKNPCWSNKFMAWANFLLDQGVAYVTFGGILAALQASMIAVTGIRALQWEKLCNIYTRFCDQIAAGLICGIAASLAMAVVSSVSAYHLFRL</sequence>
<protein>
    <recommendedName>
        <fullName evidence="8">CASP-like protein</fullName>
    </recommendedName>
</protein>
<dbReference type="EMBL" id="CM017872">
    <property type="protein sequence ID" value="KAG1326930.1"/>
    <property type="molecule type" value="Genomic_DNA"/>
</dbReference>
<feature type="transmembrane region" description="Helical" evidence="8">
    <location>
        <begin position="78"/>
        <end position="107"/>
    </location>
</feature>
<feature type="region of interest" description="Disordered" evidence="9">
    <location>
        <begin position="1"/>
        <end position="24"/>
    </location>
</feature>
<evidence type="ECO:0000259" key="10">
    <source>
        <dbReference type="Pfam" id="PF04535"/>
    </source>
</evidence>
<dbReference type="PANTHER" id="PTHR33573:SF30">
    <property type="entry name" value="CASP-LIKE PROTEIN 2C1-RELATED"/>
    <property type="match status" value="1"/>
</dbReference>
<dbReference type="InterPro" id="IPR006702">
    <property type="entry name" value="CASP_dom"/>
</dbReference>
<accession>A0A8K0HVI7</accession>
<comment type="subunit">
    <text evidence="3 8">Homodimer and heterodimers.</text>
</comment>
<comment type="similarity">
    <text evidence="2 8">Belongs to the Casparian strip membrane proteins (CASP) family.</text>
</comment>
<reference evidence="11" key="1">
    <citation type="journal article" date="2017" name="Gigascience">
        <title>The genome draft of coconut (Cocos nucifera).</title>
        <authorList>
            <person name="Xiao Y."/>
            <person name="Xu P."/>
            <person name="Fan H."/>
            <person name="Baudouin L."/>
            <person name="Xia W."/>
            <person name="Bocs S."/>
            <person name="Xu J."/>
            <person name="Li Q."/>
            <person name="Guo A."/>
            <person name="Zhou L."/>
            <person name="Li J."/>
            <person name="Wu Y."/>
            <person name="Ma Z."/>
            <person name="Armero A."/>
            <person name="Issali A.E."/>
            <person name="Liu N."/>
            <person name="Peng M."/>
            <person name="Yang Y."/>
        </authorList>
    </citation>
    <scope>NUCLEOTIDE SEQUENCE</scope>
    <source>
        <tissue evidence="11">Spear leaf of Hainan Tall coconut</tissue>
    </source>
</reference>
<dbReference type="PANTHER" id="PTHR33573">
    <property type="entry name" value="CASP-LIKE PROTEIN 4A4"/>
    <property type="match status" value="1"/>
</dbReference>
<comment type="subcellular location">
    <subcellularLocation>
        <location evidence="1 8">Cell membrane</location>
        <topology evidence="1 8">Multi-pass membrane protein</topology>
    </subcellularLocation>
</comment>
<evidence type="ECO:0000256" key="6">
    <source>
        <dbReference type="ARBA" id="ARBA00022989"/>
    </source>
</evidence>
<evidence type="ECO:0000256" key="1">
    <source>
        <dbReference type="ARBA" id="ARBA00004651"/>
    </source>
</evidence>